<evidence type="ECO:0008006" key="4">
    <source>
        <dbReference type="Google" id="ProtNLM"/>
    </source>
</evidence>
<name>A0A0K1Q5L3_9BACT</name>
<dbReference type="Proteomes" id="UP000064967">
    <property type="component" value="Chromosome"/>
</dbReference>
<gene>
    <name evidence="2" type="ORF">AKJ09_07779</name>
</gene>
<dbReference type="EMBL" id="CP012333">
    <property type="protein sequence ID" value="AKV01116.1"/>
    <property type="molecule type" value="Genomic_DNA"/>
</dbReference>
<protein>
    <recommendedName>
        <fullName evidence="4">Outer membrane lipoprotein BamD-like domain-containing protein</fullName>
    </recommendedName>
</protein>
<evidence type="ECO:0000313" key="2">
    <source>
        <dbReference type="EMBL" id="AKV01116.1"/>
    </source>
</evidence>
<reference evidence="2 3" key="1">
    <citation type="submission" date="2015-08" db="EMBL/GenBank/DDBJ databases">
        <authorList>
            <person name="Babu N.S."/>
            <person name="Beckwith C.J."/>
            <person name="Beseler K.G."/>
            <person name="Brison A."/>
            <person name="Carone J.V."/>
            <person name="Caskin T.P."/>
            <person name="Diamond M."/>
            <person name="Durham M.E."/>
            <person name="Foxe J.M."/>
            <person name="Go M."/>
            <person name="Henderson B.A."/>
            <person name="Jones I.B."/>
            <person name="McGettigan J.A."/>
            <person name="Micheletti S.J."/>
            <person name="Nasrallah M.E."/>
            <person name="Ortiz D."/>
            <person name="Piller C.R."/>
            <person name="Privatt S.R."/>
            <person name="Schneider S.L."/>
            <person name="Sharp S."/>
            <person name="Smith T.C."/>
            <person name="Stanton J.D."/>
            <person name="Ullery H.E."/>
            <person name="Wilson R.J."/>
            <person name="Serrano M.G."/>
            <person name="Buck G."/>
            <person name="Lee V."/>
            <person name="Wang Y."/>
            <person name="Carvalho R."/>
            <person name="Voegtly L."/>
            <person name="Shi R."/>
            <person name="Duckworth R."/>
            <person name="Johnson A."/>
            <person name="Loviza R."/>
            <person name="Walstead R."/>
            <person name="Shah Z."/>
            <person name="Kiflezghi M."/>
            <person name="Wade K."/>
            <person name="Ball S.L."/>
            <person name="Bradley K.W."/>
            <person name="Asai D.J."/>
            <person name="Bowman C.A."/>
            <person name="Russell D.A."/>
            <person name="Pope W.H."/>
            <person name="Jacobs-Sera D."/>
            <person name="Hendrix R.W."/>
            <person name="Hatfull G.F."/>
        </authorList>
    </citation>
    <scope>NUCLEOTIDE SEQUENCE [LARGE SCALE GENOMIC DNA]</scope>
    <source>
        <strain evidence="2 3">DSM 27648</strain>
    </source>
</reference>
<dbReference type="RefSeq" id="WP_146652277.1">
    <property type="nucleotide sequence ID" value="NZ_CP012333.1"/>
</dbReference>
<feature type="region of interest" description="Disordered" evidence="1">
    <location>
        <begin position="149"/>
        <end position="169"/>
    </location>
</feature>
<dbReference type="PATRIC" id="fig|1391654.3.peg.7885"/>
<organism evidence="2 3">
    <name type="scientific">Labilithrix luteola</name>
    <dbReference type="NCBI Taxonomy" id="1391654"/>
    <lineage>
        <taxon>Bacteria</taxon>
        <taxon>Pseudomonadati</taxon>
        <taxon>Myxococcota</taxon>
        <taxon>Polyangia</taxon>
        <taxon>Polyangiales</taxon>
        <taxon>Labilitrichaceae</taxon>
        <taxon>Labilithrix</taxon>
    </lineage>
</organism>
<accession>A0A0K1Q5L3</accession>
<dbReference type="STRING" id="1391654.AKJ09_07779"/>
<dbReference type="KEGG" id="llu:AKJ09_07779"/>
<evidence type="ECO:0000256" key="1">
    <source>
        <dbReference type="SAM" id="MobiDB-lite"/>
    </source>
</evidence>
<evidence type="ECO:0000313" key="3">
    <source>
        <dbReference type="Proteomes" id="UP000064967"/>
    </source>
</evidence>
<dbReference type="OrthoDB" id="5526383at2"/>
<keyword evidence="3" id="KW-1185">Reference proteome</keyword>
<dbReference type="AlphaFoldDB" id="A0A0K1Q5L3"/>
<sequence length="262" mass="27357">MKPSDPERALEALFRAGRGDPTTTDLARLESRLSPYLVAPPARKSSGIGSTALKSIILLVGFSVFSPSQVYEGPALPTMVAASAVTAPDVPSAGDRLREAPVPSTEASISVTDLPNARAVPTLKATTAPAKASEIGSFGGGVVGTPDTSRAANALSEGAGAPQAPEESEASFLRRAQTTLNADPASALAMLREHPTRFPRGILVQERDVMIIDSLVRLGRMDEARARARTFTATYPSSAHASRINSIVSNVSNVSNAKERTP</sequence>
<proteinExistence type="predicted"/>